<dbReference type="SUPFAM" id="SSF55681">
    <property type="entry name" value="Class II aaRS and biotin synthetases"/>
    <property type="match status" value="1"/>
</dbReference>
<evidence type="ECO:0000256" key="2">
    <source>
        <dbReference type="ARBA" id="ARBA00011738"/>
    </source>
</evidence>
<dbReference type="PROSITE" id="PS50862">
    <property type="entry name" value="AA_TRNA_LIGASE_II"/>
    <property type="match status" value="1"/>
</dbReference>
<dbReference type="InterPro" id="IPR033730">
    <property type="entry name" value="ProRS_core_prok"/>
</dbReference>
<organism evidence="12 13">
    <name type="scientific">Leisingera methylohalidivorans DSM 14336</name>
    <dbReference type="NCBI Taxonomy" id="999552"/>
    <lineage>
        <taxon>Bacteria</taxon>
        <taxon>Pseudomonadati</taxon>
        <taxon>Pseudomonadota</taxon>
        <taxon>Alphaproteobacteria</taxon>
        <taxon>Rhodobacterales</taxon>
        <taxon>Roseobacteraceae</taxon>
        <taxon>Leisingera</taxon>
    </lineage>
</organism>
<evidence type="ECO:0000256" key="10">
    <source>
        <dbReference type="HAMAP-Rule" id="MF_01570"/>
    </source>
</evidence>
<dbReference type="InterPro" id="IPR044140">
    <property type="entry name" value="ProRS_anticodon_short"/>
</dbReference>
<dbReference type="AlphaFoldDB" id="V9VNY3"/>
<dbReference type="GO" id="GO:0005524">
    <property type="term" value="F:ATP binding"/>
    <property type="evidence" value="ECO:0007669"/>
    <property type="project" value="UniProtKB-UniRule"/>
</dbReference>
<dbReference type="EC" id="6.1.1.15" evidence="10"/>
<dbReference type="CDD" id="cd00861">
    <property type="entry name" value="ProRS_anticodon_short"/>
    <property type="match status" value="1"/>
</dbReference>
<dbReference type="SUPFAM" id="SSF52954">
    <property type="entry name" value="Class II aaRS ABD-related"/>
    <property type="match status" value="1"/>
</dbReference>
<dbReference type="HAMAP" id="MF_01570">
    <property type="entry name" value="Pro_tRNA_synth_type2"/>
    <property type="match status" value="1"/>
</dbReference>
<dbReference type="PANTHER" id="PTHR42753:SF2">
    <property type="entry name" value="PROLINE--TRNA LIGASE"/>
    <property type="match status" value="1"/>
</dbReference>
<evidence type="ECO:0000256" key="3">
    <source>
        <dbReference type="ARBA" id="ARBA00022490"/>
    </source>
</evidence>
<dbReference type="InterPro" id="IPR023716">
    <property type="entry name" value="Prolyl-tRNA_ligase_IIa_type2"/>
</dbReference>
<protein>
    <recommendedName>
        <fullName evidence="10">Proline--tRNA ligase</fullName>
        <ecNumber evidence="10">6.1.1.15</ecNumber>
    </recommendedName>
    <alternativeName>
        <fullName evidence="10">Prolyl-tRNA synthetase</fullName>
        <shortName evidence="10">ProRS</shortName>
    </alternativeName>
</protein>
<evidence type="ECO:0000256" key="1">
    <source>
        <dbReference type="ARBA" id="ARBA00004496"/>
    </source>
</evidence>
<dbReference type="STRING" id="999552.METH_06240"/>
<keyword evidence="8 10" id="KW-0030">Aminoacyl-tRNA synthetase</keyword>
<evidence type="ECO:0000256" key="4">
    <source>
        <dbReference type="ARBA" id="ARBA00022598"/>
    </source>
</evidence>
<dbReference type="InterPro" id="IPR002314">
    <property type="entry name" value="aa-tRNA-synt_IIb"/>
</dbReference>
<dbReference type="InterPro" id="IPR004154">
    <property type="entry name" value="Anticodon-bd"/>
</dbReference>
<reference evidence="12 13" key="1">
    <citation type="submission" date="2013-09" db="EMBL/GenBank/DDBJ databases">
        <authorList>
            <consortium name="DOE Joint Genome Institute"/>
            <person name="Klenk H.-P."/>
            <person name="Huntemann M."/>
            <person name="Han J."/>
            <person name="Chen A."/>
            <person name="Kyrpides N."/>
            <person name="Mavromatis K."/>
            <person name="Markowitz V."/>
            <person name="Palaniappan K."/>
            <person name="Ivanova N."/>
            <person name="Schaumberg A."/>
            <person name="Pati A."/>
            <person name="Liolios K."/>
            <person name="Nordberg H.P."/>
            <person name="Cantor M.N."/>
            <person name="Hua S.X."/>
            <person name="Woyke T."/>
        </authorList>
    </citation>
    <scope>NUCLEOTIDE SEQUENCE [LARGE SCALE GENOMIC DNA]</scope>
    <source>
        <strain evidence="12 13">DSM 14336</strain>
    </source>
</reference>
<dbReference type="NCBIfam" id="TIGR00409">
    <property type="entry name" value="proS_fam_II"/>
    <property type="match status" value="1"/>
</dbReference>
<sequence length="451" mass="50930">MRLSRYFLPVLKENPSEAQIVSHRLMLRAGMIKQSSAGIYSWLPLGFKVLKKIESIVHDEQIRAGHIPMQMPTMQSADLWRESGRYEAYGQEMLRMKDRHDRDMLFTPTAEELITDIFRAHVSSYKDLPLTMYQIQWKFRDEIRPRFGVMRGREFYMKDGYNFDLTKEDALHAYNRHLVSYLRTYERMGLQAIPMRADSGPIGGDDTHEFLVLADTGESEVFYDSAVTDLTFGDREIDYDSVAQCQGVLEEFTSKYARTDETHDEALFNQIPEERRRVARGIEVGQIFYFGTKYSEAMGATVQGPDGKPVPVHMGSHGIGVSRLLGAIIEASHDDKGIIWPEGVTPFHCGIVNLKQGDDEADAACNQLYAALTAAGLDPLYDDRKERAGGKFATMDLIGLPWRITVGPRGLKNGVVELTSRRSGESEELSPEEAVRKVAAVYAKHPTGRGF</sequence>
<evidence type="ECO:0000256" key="8">
    <source>
        <dbReference type="ARBA" id="ARBA00023146"/>
    </source>
</evidence>
<evidence type="ECO:0000256" key="9">
    <source>
        <dbReference type="ARBA" id="ARBA00047671"/>
    </source>
</evidence>
<evidence type="ECO:0000256" key="5">
    <source>
        <dbReference type="ARBA" id="ARBA00022741"/>
    </source>
</evidence>
<dbReference type="GO" id="GO:0005829">
    <property type="term" value="C:cytosol"/>
    <property type="evidence" value="ECO:0007669"/>
    <property type="project" value="TreeGrafter"/>
</dbReference>
<evidence type="ECO:0000256" key="7">
    <source>
        <dbReference type="ARBA" id="ARBA00022917"/>
    </source>
</evidence>
<dbReference type="PRINTS" id="PR01046">
    <property type="entry name" value="TRNASYNTHPRO"/>
</dbReference>
<dbReference type="KEGG" id="lmd:METH_06240"/>
<dbReference type="Gene3D" id="3.30.930.10">
    <property type="entry name" value="Bira Bifunctional Protein, Domain 2"/>
    <property type="match status" value="1"/>
</dbReference>
<dbReference type="RefSeq" id="WP_024089530.1">
    <property type="nucleotide sequence ID" value="NC_023135.1"/>
</dbReference>
<name>V9VNY3_9RHOB</name>
<dbReference type="InterPro" id="IPR045864">
    <property type="entry name" value="aa-tRNA-synth_II/BPL/LPL"/>
</dbReference>
<comment type="catalytic activity">
    <reaction evidence="9 10">
        <text>tRNA(Pro) + L-proline + ATP = L-prolyl-tRNA(Pro) + AMP + diphosphate</text>
        <dbReference type="Rhea" id="RHEA:14305"/>
        <dbReference type="Rhea" id="RHEA-COMP:9700"/>
        <dbReference type="Rhea" id="RHEA-COMP:9702"/>
        <dbReference type="ChEBI" id="CHEBI:30616"/>
        <dbReference type="ChEBI" id="CHEBI:33019"/>
        <dbReference type="ChEBI" id="CHEBI:60039"/>
        <dbReference type="ChEBI" id="CHEBI:78442"/>
        <dbReference type="ChEBI" id="CHEBI:78532"/>
        <dbReference type="ChEBI" id="CHEBI:456215"/>
        <dbReference type="EC" id="6.1.1.15"/>
    </reaction>
</comment>
<keyword evidence="4 10" id="KW-0436">Ligase</keyword>
<dbReference type="FunFam" id="3.30.930.10:FF:000042">
    <property type="entry name" value="probable proline--tRNA ligase, mitochondrial"/>
    <property type="match status" value="1"/>
</dbReference>
<dbReference type="Gene3D" id="3.40.50.800">
    <property type="entry name" value="Anticodon-binding domain"/>
    <property type="match status" value="1"/>
</dbReference>
<comment type="similarity">
    <text evidence="10">Belongs to the class-II aminoacyl-tRNA synthetase family. ProS type 2 subfamily.</text>
</comment>
<comment type="function">
    <text evidence="10">Catalyzes the attachment of proline to tRNA(Pro) in a two-step reaction: proline is first activated by ATP to form Pro-AMP and then transferred to the acceptor end of tRNA(Pro).</text>
</comment>
<dbReference type="HOGENOM" id="CLU_016739_4_2_5"/>
<keyword evidence="5 10" id="KW-0547">Nucleotide-binding</keyword>
<dbReference type="Proteomes" id="UP000018780">
    <property type="component" value="Chromosome"/>
</dbReference>
<keyword evidence="7 10" id="KW-0648">Protein biosynthesis</keyword>
<dbReference type="Pfam" id="PF00587">
    <property type="entry name" value="tRNA-synt_2b"/>
    <property type="match status" value="1"/>
</dbReference>
<dbReference type="EMBL" id="CP006773">
    <property type="protein sequence ID" value="AHD00381.1"/>
    <property type="molecule type" value="Genomic_DNA"/>
</dbReference>
<evidence type="ECO:0000256" key="6">
    <source>
        <dbReference type="ARBA" id="ARBA00022840"/>
    </source>
</evidence>
<dbReference type="InterPro" id="IPR050062">
    <property type="entry name" value="Pro-tRNA_synthetase"/>
</dbReference>
<dbReference type="GO" id="GO:0004827">
    <property type="term" value="F:proline-tRNA ligase activity"/>
    <property type="evidence" value="ECO:0007669"/>
    <property type="project" value="UniProtKB-UniRule"/>
</dbReference>
<dbReference type="PANTHER" id="PTHR42753">
    <property type="entry name" value="MITOCHONDRIAL RIBOSOME PROTEIN L39/PROLYL-TRNA LIGASE FAMILY MEMBER"/>
    <property type="match status" value="1"/>
</dbReference>
<evidence type="ECO:0000313" key="13">
    <source>
        <dbReference type="Proteomes" id="UP000018780"/>
    </source>
</evidence>
<gene>
    <name evidence="10" type="primary">proS</name>
    <name evidence="12" type="ORF">METH_06240</name>
</gene>
<dbReference type="PATRIC" id="fig|999552.6.peg.1257"/>
<comment type="subcellular location">
    <subcellularLocation>
        <location evidence="1 10">Cytoplasm</location>
    </subcellularLocation>
</comment>
<dbReference type="InterPro" id="IPR004500">
    <property type="entry name" value="Pro-tRNA-synth_IIa_bac-type"/>
</dbReference>
<accession>V9VNY3</accession>
<dbReference type="CDD" id="cd00779">
    <property type="entry name" value="ProRS_core_prok"/>
    <property type="match status" value="1"/>
</dbReference>
<evidence type="ECO:0000259" key="11">
    <source>
        <dbReference type="PROSITE" id="PS50862"/>
    </source>
</evidence>
<dbReference type="OrthoDB" id="9809052at2"/>
<proteinExistence type="inferred from homology"/>
<comment type="subunit">
    <text evidence="2 10">Homodimer.</text>
</comment>
<keyword evidence="13" id="KW-1185">Reference proteome</keyword>
<evidence type="ECO:0000313" key="12">
    <source>
        <dbReference type="EMBL" id="AHD00381.1"/>
    </source>
</evidence>
<keyword evidence="6 10" id="KW-0067">ATP-binding</keyword>
<dbReference type="FunFam" id="3.40.50.800:FF:000032">
    <property type="entry name" value="Proline--tRNA ligase"/>
    <property type="match status" value="1"/>
</dbReference>
<feature type="domain" description="Aminoacyl-transfer RNA synthetases class-II family profile" evidence="11">
    <location>
        <begin position="38"/>
        <end position="341"/>
    </location>
</feature>
<dbReference type="Pfam" id="PF03129">
    <property type="entry name" value="HGTP_anticodon"/>
    <property type="match status" value="1"/>
</dbReference>
<dbReference type="NCBIfam" id="NF008979">
    <property type="entry name" value="PRK12325.1"/>
    <property type="match status" value="1"/>
</dbReference>
<dbReference type="GO" id="GO:0006433">
    <property type="term" value="P:prolyl-tRNA aminoacylation"/>
    <property type="evidence" value="ECO:0007669"/>
    <property type="project" value="UniProtKB-UniRule"/>
</dbReference>
<dbReference type="InterPro" id="IPR006195">
    <property type="entry name" value="aa-tRNA-synth_II"/>
</dbReference>
<keyword evidence="3 10" id="KW-0963">Cytoplasm</keyword>
<dbReference type="InterPro" id="IPR036621">
    <property type="entry name" value="Anticodon-bd_dom_sf"/>
</dbReference>
<dbReference type="InterPro" id="IPR002316">
    <property type="entry name" value="Pro-tRNA-ligase_IIa"/>
</dbReference>